<name>A0A427XK39_9TREE</name>
<evidence type="ECO:0000313" key="2">
    <source>
        <dbReference type="Proteomes" id="UP000279236"/>
    </source>
</evidence>
<accession>A0A427XK39</accession>
<evidence type="ECO:0000313" key="1">
    <source>
        <dbReference type="EMBL" id="RSH79162.1"/>
    </source>
</evidence>
<dbReference type="AlphaFoldDB" id="A0A427XK39"/>
<dbReference type="EMBL" id="RSCE01000010">
    <property type="protein sequence ID" value="RSH79162.1"/>
    <property type="molecule type" value="Genomic_DNA"/>
</dbReference>
<keyword evidence="2" id="KW-1185">Reference proteome</keyword>
<proteinExistence type="predicted"/>
<gene>
    <name evidence="1" type="ORF">EHS24_001200</name>
</gene>
<dbReference type="RefSeq" id="XP_028474309.1">
    <property type="nucleotide sequence ID" value="XM_028617002.1"/>
</dbReference>
<dbReference type="GeneID" id="39585743"/>
<reference evidence="1 2" key="1">
    <citation type="submission" date="2018-11" db="EMBL/GenBank/DDBJ databases">
        <title>Genome sequence of Apiotrichum porosum DSM 27194.</title>
        <authorList>
            <person name="Aliyu H."/>
            <person name="Gorte O."/>
            <person name="Ochsenreither K."/>
        </authorList>
    </citation>
    <scope>NUCLEOTIDE SEQUENCE [LARGE SCALE GENOMIC DNA]</scope>
    <source>
        <strain evidence="1 2">DSM 27194</strain>
    </source>
</reference>
<sequence>MAYTQLGLAMVPGMGGEIHLYPPPSYATPYSHDVFGSSPFAGMWAPSGLGGGMPGLATAGPFAMSPFGSSPFAFGGGGPFPGLGLGMSGPVPLGGMGASSYGAHPAWNGYGGVGTPYPGWDINHRPSKDDDEDTKLNPYKQMARLQHPFFGAYGTPFPIPADEEEFAQQMVVQLLNPASPWSGHNQAAHNEMSRILAVVPLIQRALESGGKYAAYHLKPEDMGDMVEPLGHIADLGADDAWHDNDPYLIMHAHYLHAAAKAASDKKERDNWDKFIDVHGNPRCAWPKPPEPIGWTFQQAFPKWNGDPKKVPDGWTMTIIPNHQLAQIRMGF</sequence>
<comment type="caution">
    <text evidence="1">The sequence shown here is derived from an EMBL/GenBank/DDBJ whole genome shotgun (WGS) entry which is preliminary data.</text>
</comment>
<protein>
    <submittedName>
        <fullName evidence="1">Uncharacterized protein</fullName>
    </submittedName>
</protein>
<dbReference type="Proteomes" id="UP000279236">
    <property type="component" value="Unassembled WGS sequence"/>
</dbReference>
<organism evidence="1 2">
    <name type="scientific">Apiotrichum porosum</name>
    <dbReference type="NCBI Taxonomy" id="105984"/>
    <lineage>
        <taxon>Eukaryota</taxon>
        <taxon>Fungi</taxon>
        <taxon>Dikarya</taxon>
        <taxon>Basidiomycota</taxon>
        <taxon>Agaricomycotina</taxon>
        <taxon>Tremellomycetes</taxon>
        <taxon>Trichosporonales</taxon>
        <taxon>Trichosporonaceae</taxon>
        <taxon>Apiotrichum</taxon>
    </lineage>
</organism>